<dbReference type="GO" id="GO:0016747">
    <property type="term" value="F:acyltransferase activity, transferring groups other than amino-acyl groups"/>
    <property type="evidence" value="ECO:0007669"/>
    <property type="project" value="InterPro"/>
</dbReference>
<dbReference type="SUPFAM" id="SSF55729">
    <property type="entry name" value="Acyl-CoA N-acyltransferases (Nat)"/>
    <property type="match status" value="1"/>
</dbReference>
<keyword evidence="2" id="KW-0808">Transferase</keyword>
<organism evidence="2 3">
    <name type="scientific">Paenibacillus piri</name>
    <dbReference type="NCBI Taxonomy" id="2547395"/>
    <lineage>
        <taxon>Bacteria</taxon>
        <taxon>Bacillati</taxon>
        <taxon>Bacillota</taxon>
        <taxon>Bacilli</taxon>
        <taxon>Bacillales</taxon>
        <taxon>Paenibacillaceae</taxon>
        <taxon>Paenibacillus</taxon>
    </lineage>
</organism>
<dbReference type="InterPro" id="IPR000182">
    <property type="entry name" value="GNAT_dom"/>
</dbReference>
<evidence type="ECO:0000313" key="3">
    <source>
        <dbReference type="Proteomes" id="UP000295636"/>
    </source>
</evidence>
<keyword evidence="3" id="KW-1185">Reference proteome</keyword>
<dbReference type="Pfam" id="PF13527">
    <property type="entry name" value="Acetyltransf_9"/>
    <property type="match status" value="1"/>
</dbReference>
<dbReference type="Gene3D" id="3.40.630.30">
    <property type="match status" value="1"/>
</dbReference>
<evidence type="ECO:0000313" key="2">
    <source>
        <dbReference type="EMBL" id="TDF95967.1"/>
    </source>
</evidence>
<feature type="domain" description="N-acetyltransferase" evidence="1">
    <location>
        <begin position="4"/>
        <end position="162"/>
    </location>
</feature>
<evidence type="ECO:0000259" key="1">
    <source>
        <dbReference type="PROSITE" id="PS51186"/>
    </source>
</evidence>
<dbReference type="OrthoDB" id="5291446at2"/>
<dbReference type="Proteomes" id="UP000295636">
    <property type="component" value="Unassembled WGS sequence"/>
</dbReference>
<comment type="caution">
    <text evidence="2">The sequence shown here is derived from an EMBL/GenBank/DDBJ whole genome shotgun (WGS) entry which is preliminary data.</text>
</comment>
<dbReference type="InterPro" id="IPR016181">
    <property type="entry name" value="Acyl_CoA_acyltransferase"/>
</dbReference>
<reference evidence="2 3" key="1">
    <citation type="submission" date="2019-03" db="EMBL/GenBank/DDBJ databases">
        <title>This is whole genome sequence of Paenibacillus sp MS74 strain.</title>
        <authorList>
            <person name="Trinh H.N."/>
        </authorList>
    </citation>
    <scope>NUCLEOTIDE SEQUENCE [LARGE SCALE GENOMIC DNA]</scope>
    <source>
        <strain evidence="2 3">MS74</strain>
    </source>
</reference>
<gene>
    <name evidence="2" type="ORF">E1757_19835</name>
</gene>
<dbReference type="EMBL" id="SMRT01000009">
    <property type="protein sequence ID" value="TDF95967.1"/>
    <property type="molecule type" value="Genomic_DNA"/>
</dbReference>
<sequence>MKMAIVKSAKPENIGQLVALADRIFRKPGQTSMGTAYAQLFANENADRLLMVEEDGQPVSLVGLLPARLSVAGCTIPVVSMGSVCTDMAYRGRNYADLLVKRSIARCAEEGAQLLLISGTRGLYLRNDGMEVGGLKRFAIRSAGELPSSAETEAYAMRPYDGAGDRAAMLRLMESDGAYYMRTDAELEQLIRSAAFLSNYPAEQHIWLSFTADGEAAAYAVFGSVKKKDGESVVEIVEYAGGDEAVIGLLGHIAGMFGFQPLSFPVMAARASLAEALVTAGCSFTEETIPGTIRMIDFQGLWKTLRPYMEQQLGEAALSELSLTEVGGGCRIAYKGETLTVGNRGATALLFNGPSIVGQGELKQVLSRMFPLPFPFTESLNFV</sequence>
<proteinExistence type="predicted"/>
<protein>
    <submittedName>
        <fullName evidence="2">GNAT family N-acetyltransferase</fullName>
    </submittedName>
</protein>
<name>A0A4R5KMV9_9BACL</name>
<dbReference type="PROSITE" id="PS51186">
    <property type="entry name" value="GNAT"/>
    <property type="match status" value="1"/>
</dbReference>
<dbReference type="AlphaFoldDB" id="A0A4R5KMV9"/>
<accession>A0A4R5KMV9</accession>